<dbReference type="SUPFAM" id="SSF89550">
    <property type="entry name" value="PHP domain-like"/>
    <property type="match status" value="1"/>
</dbReference>
<proteinExistence type="predicted"/>
<evidence type="ECO:0000259" key="1">
    <source>
        <dbReference type="SMART" id="SM00481"/>
    </source>
</evidence>
<gene>
    <name evidence="2" type="ORF">C4532_00320</name>
</gene>
<dbReference type="PANTHER" id="PTHR42924:SF3">
    <property type="entry name" value="POLYMERASE_HISTIDINOL PHOSPHATASE N-TERMINAL DOMAIN-CONTAINING PROTEIN"/>
    <property type="match status" value="1"/>
</dbReference>
<dbReference type="InterPro" id="IPR004013">
    <property type="entry name" value="PHP_dom"/>
</dbReference>
<dbReference type="SMART" id="SM00481">
    <property type="entry name" value="POLIIIAc"/>
    <property type="match status" value="1"/>
</dbReference>
<evidence type="ECO:0000313" key="3">
    <source>
        <dbReference type="Proteomes" id="UP000285961"/>
    </source>
</evidence>
<dbReference type="Pfam" id="PF13263">
    <property type="entry name" value="PHP_C"/>
    <property type="match status" value="1"/>
</dbReference>
<dbReference type="Gene3D" id="3.20.20.140">
    <property type="entry name" value="Metal-dependent hydrolases"/>
    <property type="match status" value="1"/>
</dbReference>
<dbReference type="AlphaFoldDB" id="A0A419F9J9"/>
<reference evidence="2 3" key="1">
    <citation type="journal article" date="2017" name="ISME J.">
        <title>Energy and carbon metabolisms in a deep terrestrial subsurface fluid microbial community.</title>
        <authorList>
            <person name="Momper L."/>
            <person name="Jungbluth S.P."/>
            <person name="Lee M.D."/>
            <person name="Amend J.P."/>
        </authorList>
    </citation>
    <scope>NUCLEOTIDE SEQUENCE [LARGE SCALE GENOMIC DNA]</scope>
    <source>
        <strain evidence="2">SURF_17</strain>
    </source>
</reference>
<protein>
    <submittedName>
        <fullName evidence="2">PHP domain-containing protein</fullName>
    </submittedName>
</protein>
<dbReference type="EMBL" id="QZKI01000003">
    <property type="protein sequence ID" value="RJP75422.1"/>
    <property type="molecule type" value="Genomic_DNA"/>
</dbReference>
<dbReference type="Pfam" id="PF02811">
    <property type="entry name" value="PHP"/>
    <property type="match status" value="1"/>
</dbReference>
<dbReference type="GO" id="GO:0035312">
    <property type="term" value="F:5'-3' DNA exonuclease activity"/>
    <property type="evidence" value="ECO:0007669"/>
    <property type="project" value="TreeGrafter"/>
</dbReference>
<sequence>MKVDLHSHTYPASQCSNMSVENLIVRAKEIGIDAMCLTEHNKPWNRDDILRLSENFDFRVLRGMEVTTKDGDILVFGLHEEMRDILTASELRERVADVGGFTIAAHPFRGFLMVGYLNLSLTPERAAGRAVFRSVDAIEAYNCKVTQHETDLALDVGARLDLPCVAGSDAHTLADVGKYVTYFEREISTEEELIAELKAGRFRIDA</sequence>
<dbReference type="PANTHER" id="PTHR42924">
    <property type="entry name" value="EXONUCLEASE"/>
    <property type="match status" value="1"/>
</dbReference>
<dbReference type="InterPro" id="IPR016195">
    <property type="entry name" value="Pol/histidinol_Pase-like"/>
</dbReference>
<accession>A0A419F9J9</accession>
<dbReference type="Proteomes" id="UP000285961">
    <property type="component" value="Unassembled WGS sequence"/>
</dbReference>
<dbReference type="GO" id="GO:0004534">
    <property type="term" value="F:5'-3' RNA exonuclease activity"/>
    <property type="evidence" value="ECO:0007669"/>
    <property type="project" value="TreeGrafter"/>
</dbReference>
<comment type="caution">
    <text evidence="2">The sequence shown here is derived from an EMBL/GenBank/DDBJ whole genome shotgun (WGS) entry which is preliminary data.</text>
</comment>
<feature type="domain" description="Polymerase/histidinol phosphatase N-terminal" evidence="1">
    <location>
        <begin position="3"/>
        <end position="70"/>
    </location>
</feature>
<evidence type="ECO:0000313" key="2">
    <source>
        <dbReference type="EMBL" id="RJP75422.1"/>
    </source>
</evidence>
<organism evidence="2 3">
    <name type="scientific">Candidatus Abyssobacteria bacterium SURF_17</name>
    <dbReference type="NCBI Taxonomy" id="2093361"/>
    <lineage>
        <taxon>Bacteria</taxon>
        <taxon>Pseudomonadati</taxon>
        <taxon>Candidatus Hydrogenedentota</taxon>
        <taxon>Candidatus Abyssobacteria</taxon>
    </lineage>
</organism>
<name>A0A419F9J9_9BACT</name>
<dbReference type="InterPro" id="IPR003141">
    <property type="entry name" value="Pol/His_phosphatase_N"/>
</dbReference>
<dbReference type="InterPro" id="IPR052018">
    <property type="entry name" value="PHP_domain"/>
</dbReference>
<dbReference type="CDD" id="cd07432">
    <property type="entry name" value="PHP_HisPPase"/>
    <property type="match status" value="1"/>
</dbReference>